<dbReference type="InterPro" id="IPR050214">
    <property type="entry name" value="Cys_Synth/Cystath_Beta-Synth"/>
</dbReference>
<feature type="modified residue" description="N6-(pyridoxal phosphate)lysine" evidence="11">
    <location>
        <position position="43"/>
    </location>
</feature>
<dbReference type="NCBIfam" id="TIGR01139">
    <property type="entry name" value="cysK"/>
    <property type="match status" value="1"/>
</dbReference>
<dbReference type="PROSITE" id="PS00901">
    <property type="entry name" value="CYS_SYNTHASE"/>
    <property type="match status" value="1"/>
</dbReference>
<name>A0A1C5GTT7_9ACTN</name>
<dbReference type="RefSeq" id="WP_088974351.1">
    <property type="nucleotide sequence ID" value="NZ_LT607753.1"/>
</dbReference>
<dbReference type="CDD" id="cd01561">
    <property type="entry name" value="CBS_like"/>
    <property type="match status" value="1"/>
</dbReference>
<evidence type="ECO:0000256" key="11">
    <source>
        <dbReference type="PIRSR" id="PIRSR605856-51"/>
    </source>
</evidence>
<sequence>MIAKDVTALIGRTPLVRLDRFAAQVPVTLLAKLESANPGGSVKDRLALAVVEAAEQSGELRPGGALVEATSGNTGVGLAMVAAARGYRVTLTMPESMSVERRALLAAYGARIVLTPAAEGMAGAVRRAWEIADEQGAFLPRQFDNPVNPEVHRRTTAEEIWADTEGAVDLFVAGVGTGGTVTGVGQVLKSKRPDLRVVAVEPAESPVLSGGTPGPHGIQGIGAGFVPEVLDPGVYDEVVRVDVERARAAARRLARREGLLVGVSSGAALHAALTVAARPEHAGATIVVVLPDTGERYLSTPLFTEPDEA</sequence>
<dbReference type="GO" id="GO:0005737">
    <property type="term" value="C:cytoplasm"/>
    <property type="evidence" value="ECO:0007669"/>
    <property type="project" value="UniProtKB-ARBA"/>
</dbReference>
<dbReference type="Gene3D" id="3.40.50.1100">
    <property type="match status" value="2"/>
</dbReference>
<dbReference type="NCBIfam" id="TIGR01136">
    <property type="entry name" value="cysKM"/>
    <property type="match status" value="1"/>
</dbReference>
<evidence type="ECO:0000256" key="2">
    <source>
        <dbReference type="ARBA" id="ARBA00004962"/>
    </source>
</evidence>
<evidence type="ECO:0000256" key="9">
    <source>
        <dbReference type="ARBA" id="ARBA00053442"/>
    </source>
</evidence>
<evidence type="ECO:0000256" key="4">
    <source>
        <dbReference type="ARBA" id="ARBA00022605"/>
    </source>
</evidence>
<dbReference type="Pfam" id="PF00291">
    <property type="entry name" value="PALP"/>
    <property type="match status" value="1"/>
</dbReference>
<dbReference type="AlphaFoldDB" id="A0A1C5GTT7"/>
<dbReference type="InterPro" id="IPR001216">
    <property type="entry name" value="P-phosphate_BS"/>
</dbReference>
<evidence type="ECO:0000313" key="15">
    <source>
        <dbReference type="Proteomes" id="UP000198215"/>
    </source>
</evidence>
<dbReference type="FunFam" id="3.40.50.1100:FF:000067">
    <property type="entry name" value="Cysteine synthase"/>
    <property type="match status" value="1"/>
</dbReference>
<evidence type="ECO:0000256" key="5">
    <source>
        <dbReference type="ARBA" id="ARBA00022679"/>
    </source>
</evidence>
<dbReference type="EMBL" id="LT607753">
    <property type="protein sequence ID" value="SCG37196.1"/>
    <property type="molecule type" value="Genomic_DNA"/>
</dbReference>
<comment type="similarity">
    <text evidence="3 12">Belongs to the cysteine synthase/cystathionine beta-synthase family.</text>
</comment>
<dbReference type="Proteomes" id="UP000198215">
    <property type="component" value="Chromosome I"/>
</dbReference>
<comment type="catalytic activity">
    <reaction evidence="8 12">
        <text>O-acetyl-L-serine + hydrogen sulfide = L-cysteine + acetate</text>
        <dbReference type="Rhea" id="RHEA:14829"/>
        <dbReference type="ChEBI" id="CHEBI:29919"/>
        <dbReference type="ChEBI" id="CHEBI:30089"/>
        <dbReference type="ChEBI" id="CHEBI:35235"/>
        <dbReference type="ChEBI" id="CHEBI:58340"/>
        <dbReference type="EC" id="2.5.1.47"/>
    </reaction>
</comment>
<feature type="binding site" evidence="10">
    <location>
        <position position="73"/>
    </location>
    <ligand>
        <name>pyridoxal 5'-phosphate</name>
        <dbReference type="ChEBI" id="CHEBI:597326"/>
    </ligand>
</feature>
<evidence type="ECO:0000256" key="10">
    <source>
        <dbReference type="PIRSR" id="PIRSR605856-50"/>
    </source>
</evidence>
<comment type="cofactor">
    <cofactor evidence="1 10 12">
        <name>pyridoxal 5'-phosphate</name>
        <dbReference type="ChEBI" id="CHEBI:597326"/>
    </cofactor>
</comment>
<keyword evidence="5 12" id="KW-0808">Transferase</keyword>
<keyword evidence="6 10" id="KW-0663">Pyridoxal phosphate</keyword>
<evidence type="ECO:0000256" key="6">
    <source>
        <dbReference type="ARBA" id="ARBA00022898"/>
    </source>
</evidence>
<evidence type="ECO:0000313" key="14">
    <source>
        <dbReference type="EMBL" id="SCG37196.1"/>
    </source>
</evidence>
<dbReference type="InterPro" id="IPR005856">
    <property type="entry name" value="Cys_synth"/>
</dbReference>
<evidence type="ECO:0000259" key="13">
    <source>
        <dbReference type="Pfam" id="PF00291"/>
    </source>
</evidence>
<accession>A0A1C5GTT7</accession>
<comment type="pathway">
    <text evidence="2">Amino-acid biosynthesis; L-cysteine biosynthesis; L-cysteine from L-serine: step 2/2.</text>
</comment>
<protein>
    <recommendedName>
        <fullName evidence="12">Cysteine synthase</fullName>
        <ecNumber evidence="12">2.5.1.47</ecNumber>
    </recommendedName>
</protein>
<dbReference type="InterPro" id="IPR036052">
    <property type="entry name" value="TrpB-like_PALP_sf"/>
</dbReference>
<gene>
    <name evidence="14" type="ORF">GA0070614_0368</name>
</gene>
<dbReference type="PANTHER" id="PTHR10314">
    <property type="entry name" value="CYSTATHIONINE BETA-SYNTHASE"/>
    <property type="match status" value="1"/>
</dbReference>
<dbReference type="InterPro" id="IPR005859">
    <property type="entry name" value="CysK"/>
</dbReference>
<comment type="function">
    <text evidence="9">Catalyzes the conversion of O-acetylserine (OAS) to cysteine through the elimination of acetate and addition of hydrogen sulfide.</text>
</comment>
<reference evidence="15" key="1">
    <citation type="submission" date="2016-06" db="EMBL/GenBank/DDBJ databases">
        <authorList>
            <person name="Varghese N."/>
            <person name="Submissions Spin"/>
        </authorList>
    </citation>
    <scope>NUCLEOTIDE SEQUENCE [LARGE SCALE GENOMIC DNA]</scope>
    <source>
        <strain evidence="15">DSM 45161</strain>
    </source>
</reference>
<evidence type="ECO:0000256" key="8">
    <source>
        <dbReference type="ARBA" id="ARBA00047931"/>
    </source>
</evidence>
<feature type="domain" description="Tryptophan synthase beta chain-like PALP" evidence="13">
    <location>
        <begin position="7"/>
        <end position="292"/>
    </location>
</feature>
<dbReference type="EC" id="2.5.1.47" evidence="12"/>
<dbReference type="SUPFAM" id="SSF53686">
    <property type="entry name" value="Tryptophan synthase beta subunit-like PLP-dependent enzymes"/>
    <property type="match status" value="1"/>
</dbReference>
<proteinExistence type="inferred from homology"/>
<feature type="binding site" evidence="10">
    <location>
        <position position="264"/>
    </location>
    <ligand>
        <name>pyridoxal 5'-phosphate</name>
        <dbReference type="ChEBI" id="CHEBI:597326"/>
    </ligand>
</feature>
<dbReference type="InterPro" id="IPR001926">
    <property type="entry name" value="TrpB-like_PALP"/>
</dbReference>
<dbReference type="GO" id="GO:0006535">
    <property type="term" value="P:cysteine biosynthetic process from serine"/>
    <property type="evidence" value="ECO:0007669"/>
    <property type="project" value="UniProtKB-UniRule"/>
</dbReference>
<dbReference type="GO" id="GO:0004124">
    <property type="term" value="F:cysteine synthase activity"/>
    <property type="evidence" value="ECO:0007669"/>
    <property type="project" value="UniProtKB-UniRule"/>
</dbReference>
<dbReference type="OrthoDB" id="9805733at2"/>
<keyword evidence="15" id="KW-1185">Reference proteome</keyword>
<feature type="binding site" evidence="10">
    <location>
        <begin position="176"/>
        <end position="180"/>
    </location>
    <ligand>
        <name>pyridoxal 5'-phosphate</name>
        <dbReference type="ChEBI" id="CHEBI:597326"/>
    </ligand>
</feature>
<keyword evidence="7 12" id="KW-0198">Cysteine biosynthesis</keyword>
<evidence type="ECO:0000256" key="7">
    <source>
        <dbReference type="ARBA" id="ARBA00023192"/>
    </source>
</evidence>
<evidence type="ECO:0000256" key="12">
    <source>
        <dbReference type="RuleBase" id="RU003985"/>
    </source>
</evidence>
<evidence type="ECO:0000256" key="3">
    <source>
        <dbReference type="ARBA" id="ARBA00007103"/>
    </source>
</evidence>
<evidence type="ECO:0000256" key="1">
    <source>
        <dbReference type="ARBA" id="ARBA00001933"/>
    </source>
</evidence>
<keyword evidence="4 12" id="KW-0028">Amino-acid biosynthesis</keyword>
<organism evidence="14 15">
    <name type="scientific">Micromonospora coxensis</name>
    <dbReference type="NCBI Taxonomy" id="356852"/>
    <lineage>
        <taxon>Bacteria</taxon>
        <taxon>Bacillati</taxon>
        <taxon>Actinomycetota</taxon>
        <taxon>Actinomycetes</taxon>
        <taxon>Micromonosporales</taxon>
        <taxon>Micromonosporaceae</taxon>
        <taxon>Micromonospora</taxon>
    </lineage>
</organism>